<dbReference type="EMBL" id="JBHSAJ010000070">
    <property type="protein sequence ID" value="MFC3937722.1"/>
    <property type="molecule type" value="Genomic_DNA"/>
</dbReference>
<dbReference type="Proteomes" id="UP001595693">
    <property type="component" value="Unassembled WGS sequence"/>
</dbReference>
<gene>
    <name evidence="1" type="ORF">ACFOW3_24120</name>
</gene>
<name>A0ABV8DHG0_9BURK</name>
<sequence>MKKIVLLAALCAGAWYYFVGGRTLDEKMVRAYYDQSAHALYKRDAELMCKQLSSKAIIQDETVMNGQTQRSTLNHDQQCEAFKASMQMFEQIGDRMGGILTVEFEFHIDSIEIEPGRKSAKVKGTSLLKMGETVMQFSSTFNEQLVREMGQMKLLRSDQRTVVRMAGGRGMSQSDFFSK</sequence>
<dbReference type="RefSeq" id="WP_055400622.1">
    <property type="nucleotide sequence ID" value="NZ_CP183985.1"/>
</dbReference>
<evidence type="ECO:0000313" key="1">
    <source>
        <dbReference type="EMBL" id="MFC3937722.1"/>
    </source>
</evidence>
<proteinExistence type="predicted"/>
<accession>A0ABV8DHG0</accession>
<evidence type="ECO:0000313" key="2">
    <source>
        <dbReference type="Proteomes" id="UP001595693"/>
    </source>
</evidence>
<keyword evidence="2" id="KW-1185">Reference proteome</keyword>
<evidence type="ECO:0008006" key="3">
    <source>
        <dbReference type="Google" id="ProtNLM"/>
    </source>
</evidence>
<organism evidence="1 2">
    <name type="scientific">Acidovorax facilis</name>
    <dbReference type="NCBI Taxonomy" id="12917"/>
    <lineage>
        <taxon>Bacteria</taxon>
        <taxon>Pseudomonadati</taxon>
        <taxon>Pseudomonadota</taxon>
        <taxon>Betaproteobacteria</taxon>
        <taxon>Burkholderiales</taxon>
        <taxon>Comamonadaceae</taxon>
        <taxon>Acidovorax</taxon>
    </lineage>
</organism>
<protein>
    <recommendedName>
        <fullName evidence="3">Nuclear transport factor 2 family protein</fullName>
    </recommendedName>
</protein>
<comment type="caution">
    <text evidence="1">The sequence shown here is derived from an EMBL/GenBank/DDBJ whole genome shotgun (WGS) entry which is preliminary data.</text>
</comment>
<reference evidence="2" key="1">
    <citation type="journal article" date="2019" name="Int. J. Syst. Evol. Microbiol.">
        <title>The Global Catalogue of Microorganisms (GCM) 10K type strain sequencing project: providing services to taxonomists for standard genome sequencing and annotation.</title>
        <authorList>
            <consortium name="The Broad Institute Genomics Platform"/>
            <consortium name="The Broad Institute Genome Sequencing Center for Infectious Disease"/>
            <person name="Wu L."/>
            <person name="Ma J."/>
        </authorList>
    </citation>
    <scope>NUCLEOTIDE SEQUENCE [LARGE SCALE GENOMIC DNA]</scope>
    <source>
        <strain evidence="2">CCUG 2113</strain>
    </source>
</reference>